<keyword evidence="5 12" id="KW-0479">Metal-binding</keyword>
<dbReference type="Proteomes" id="UP000612746">
    <property type="component" value="Unassembled WGS sequence"/>
</dbReference>
<evidence type="ECO:0000256" key="5">
    <source>
        <dbReference type="ARBA" id="ARBA00022723"/>
    </source>
</evidence>
<proteinExistence type="inferred from homology"/>
<dbReference type="EMBL" id="JAEPRA010000004">
    <property type="protein sequence ID" value="KAG2187019.1"/>
    <property type="molecule type" value="Genomic_DNA"/>
</dbReference>
<evidence type="ECO:0000256" key="4">
    <source>
        <dbReference type="ARBA" id="ARBA00022670"/>
    </source>
</evidence>
<dbReference type="Pfam" id="PF07504">
    <property type="entry name" value="FTP"/>
    <property type="match status" value="1"/>
</dbReference>
<feature type="binding site" evidence="12">
    <location>
        <position position="522"/>
    </location>
    <ligand>
        <name>Zn(2+)</name>
        <dbReference type="ChEBI" id="CHEBI:29105"/>
        <note>catalytic</note>
    </ligand>
</feature>
<evidence type="ECO:0000256" key="9">
    <source>
        <dbReference type="ARBA" id="ARBA00023049"/>
    </source>
</evidence>
<dbReference type="GO" id="GO:0004222">
    <property type="term" value="F:metalloendopeptidase activity"/>
    <property type="evidence" value="ECO:0007669"/>
    <property type="project" value="InterPro"/>
</dbReference>
<evidence type="ECO:0000256" key="3">
    <source>
        <dbReference type="ARBA" id="ARBA00022525"/>
    </source>
</evidence>
<feature type="chain" id="PRO_5034968875" description="Extracellular metalloproteinase" evidence="13">
    <location>
        <begin position="22"/>
        <end position="747"/>
    </location>
</feature>
<feature type="signal peptide" evidence="13">
    <location>
        <begin position="1"/>
        <end position="21"/>
    </location>
</feature>
<evidence type="ECO:0000256" key="1">
    <source>
        <dbReference type="ARBA" id="ARBA00004613"/>
    </source>
</evidence>
<name>A0A8H7Q5S0_9FUNG</name>
<dbReference type="CDD" id="cd09596">
    <property type="entry name" value="M36"/>
    <property type="match status" value="1"/>
</dbReference>
<keyword evidence="9 13" id="KW-0482">Metalloprotease</keyword>
<dbReference type="Pfam" id="PF02128">
    <property type="entry name" value="Peptidase_M36"/>
    <property type="match status" value="1"/>
</dbReference>
<keyword evidence="7 13" id="KW-0378">Hydrolase</keyword>
<feature type="active site" evidence="11">
    <location>
        <position position="519"/>
    </location>
</feature>
<dbReference type="GO" id="GO:0005615">
    <property type="term" value="C:extracellular space"/>
    <property type="evidence" value="ECO:0007669"/>
    <property type="project" value="InterPro"/>
</dbReference>
<evidence type="ECO:0000256" key="10">
    <source>
        <dbReference type="ARBA" id="ARBA00023145"/>
    </source>
</evidence>
<comment type="caution">
    <text evidence="15">The sequence shown here is derived from an EMBL/GenBank/DDBJ whole genome shotgun (WGS) entry which is preliminary data.</text>
</comment>
<evidence type="ECO:0000313" key="15">
    <source>
        <dbReference type="EMBL" id="KAG2187019.1"/>
    </source>
</evidence>
<keyword evidence="16" id="KW-1185">Reference proteome</keyword>
<dbReference type="GO" id="GO:0006508">
    <property type="term" value="P:proteolysis"/>
    <property type="evidence" value="ECO:0007669"/>
    <property type="project" value="UniProtKB-KW"/>
</dbReference>
<dbReference type="OrthoDB" id="3227768at2759"/>
<comment type="subcellular location">
    <subcellularLocation>
        <location evidence="1 13">Secreted</location>
    </subcellularLocation>
</comment>
<keyword evidence="6 13" id="KW-0732">Signal</keyword>
<feature type="binding site" evidence="12">
    <location>
        <position position="548"/>
    </location>
    <ligand>
        <name>Zn(2+)</name>
        <dbReference type="ChEBI" id="CHEBI:29105"/>
        <note>catalytic</note>
    </ligand>
</feature>
<dbReference type="SUPFAM" id="SSF55486">
    <property type="entry name" value="Metalloproteases ('zincins'), catalytic domain"/>
    <property type="match status" value="1"/>
</dbReference>
<dbReference type="GO" id="GO:0008270">
    <property type="term" value="F:zinc ion binding"/>
    <property type="evidence" value="ECO:0007669"/>
    <property type="project" value="InterPro"/>
</dbReference>
<evidence type="ECO:0000313" key="16">
    <source>
        <dbReference type="Proteomes" id="UP000612746"/>
    </source>
</evidence>
<keyword evidence="4 13" id="KW-0645">Protease</keyword>
<keyword evidence="3 13" id="KW-0964">Secreted</keyword>
<dbReference type="Gene3D" id="1.10.390.10">
    <property type="entry name" value="Neutral Protease Domain 2"/>
    <property type="match status" value="1"/>
</dbReference>
<evidence type="ECO:0000259" key="14">
    <source>
        <dbReference type="Pfam" id="PF07504"/>
    </source>
</evidence>
<dbReference type="Gene3D" id="3.10.170.10">
    <property type="match status" value="1"/>
</dbReference>
<dbReference type="AlphaFoldDB" id="A0A8H7Q5S0"/>
<dbReference type="PANTHER" id="PTHR33478">
    <property type="entry name" value="EXTRACELLULAR METALLOPROTEINASE MEP"/>
    <property type="match status" value="1"/>
</dbReference>
<dbReference type="InterPro" id="IPR027268">
    <property type="entry name" value="Peptidase_M4/M1_CTD_sf"/>
</dbReference>
<keyword evidence="10 13" id="KW-0865">Zymogen</keyword>
<dbReference type="EC" id="3.4.24.-" evidence="13"/>
<evidence type="ECO:0000256" key="11">
    <source>
        <dbReference type="PIRSR" id="PIRSR601842-1"/>
    </source>
</evidence>
<keyword evidence="8 12" id="KW-0862">Zinc</keyword>
<sequence>MKCSIVSAVLLVATALPFSSALPTSDHNLNQHGRVHLDNFGPALHHKTYESGSFTLAPSTFTNALNADPVDIALEFAKAELGASAYVVKNSYTSDHNGVTHVYLRQTHNDLEVVNGDININVDRFGRIISYGDSFYKGKTHTVKAAKAAESKFQDMTYQNSILGRLQRGANVVGQKVFGVQQPKPFVTAAAPLDDFHVVDSDLTVLSPVQALQALAYYIQPVLKDSSVISLLTAGDLPISTTSSLHGDEPELKIHNVPFALAPVPARQAYVQLDDGTLQLVWDLQVEMEDNWFHGQVNAHDGSVVALMDWVSDATHYKVFPFGVNDPSEGSQELLTDPHDPISSPGGWHVQTSVKGRSLSFNETVGNNVYAHENFEGGSSWKNNQRPKGVVQDDGSMIFDYEARVDVDEPKTYIHAAVTNLFYLNNMVLTIYLFAIFQIHDLFFRYGFNEVAGNFQEENAEGGIGGDAVIANAQDGSGYNNANFATPPDGQHGKMRMYVWNVVSPMRDGDLEAGIVIHEYAHGISTRLTGGPANSGCLGWGEAGGMGEGWGDFFATMIRMNSTHNRDSIFGMGDWANGGDGIRRYKYSTSMDVNPSTYKIMDKPGYWGVHAKGEVWAEMLYEVAWDLIDKHGFSPKLFPPTSASVNKDKKKKPTDPVDDAKRHILSHGNTLVFQLVVDGLKLQPCRPSFMDSRDAIIEADKQLTGGDNFCTIWKAFARRGLGVDARYDGNDWMGVRSESFDAPSQCK</sequence>
<feature type="binding site" evidence="12">
    <location>
        <position position="313"/>
    </location>
    <ligand>
        <name>Zn(2+)</name>
        <dbReference type="ChEBI" id="CHEBI:29105"/>
        <note>catalytic</note>
    </ligand>
</feature>
<comment type="similarity">
    <text evidence="2 13">Belongs to the peptidase M36 family.</text>
</comment>
<feature type="binding site" evidence="12">
    <location>
        <position position="518"/>
    </location>
    <ligand>
        <name>Zn(2+)</name>
        <dbReference type="ChEBI" id="CHEBI:29105"/>
        <note>catalytic</note>
    </ligand>
</feature>
<evidence type="ECO:0000256" key="6">
    <source>
        <dbReference type="ARBA" id="ARBA00022729"/>
    </source>
</evidence>
<evidence type="ECO:0000256" key="8">
    <source>
        <dbReference type="ARBA" id="ARBA00022833"/>
    </source>
</evidence>
<dbReference type="InterPro" id="IPR050371">
    <property type="entry name" value="Fungal_virulence_M36"/>
</dbReference>
<comment type="cofactor">
    <cofactor evidence="12">
        <name>Zn(2+)</name>
        <dbReference type="ChEBI" id="CHEBI:29105"/>
    </cofactor>
    <text evidence="12">Binds 1 zinc ion per subunit.</text>
</comment>
<evidence type="ECO:0000256" key="13">
    <source>
        <dbReference type="RuleBase" id="RU364017"/>
    </source>
</evidence>
<dbReference type="InterPro" id="IPR011096">
    <property type="entry name" value="FTP_domain"/>
</dbReference>
<accession>A0A8H7Q5S0</accession>
<evidence type="ECO:0000256" key="12">
    <source>
        <dbReference type="PIRSR" id="PIRSR601842-2"/>
    </source>
</evidence>
<feature type="domain" description="FTP" evidence="14">
    <location>
        <begin position="86"/>
        <end position="135"/>
    </location>
</feature>
<protein>
    <recommendedName>
        <fullName evidence="13">Extracellular metalloproteinase</fullName>
        <ecNumber evidence="13">3.4.24.-</ecNumber>
    </recommendedName>
    <alternativeName>
        <fullName evidence="13">Fungalysin</fullName>
    </alternativeName>
</protein>
<evidence type="ECO:0000256" key="7">
    <source>
        <dbReference type="ARBA" id="ARBA00022801"/>
    </source>
</evidence>
<evidence type="ECO:0000256" key="2">
    <source>
        <dbReference type="ARBA" id="ARBA00006006"/>
    </source>
</evidence>
<reference evidence="15" key="1">
    <citation type="submission" date="2020-12" db="EMBL/GenBank/DDBJ databases">
        <title>Metabolic potential, ecology and presence of endohyphal bacteria is reflected in genomic diversity of Mucoromycotina.</title>
        <authorList>
            <person name="Muszewska A."/>
            <person name="Okrasinska A."/>
            <person name="Steczkiewicz K."/>
            <person name="Drgas O."/>
            <person name="Orlowska M."/>
            <person name="Perlinska-Lenart U."/>
            <person name="Aleksandrzak-Piekarczyk T."/>
            <person name="Szatraj K."/>
            <person name="Zielenkiewicz U."/>
            <person name="Pilsyk S."/>
            <person name="Malc E."/>
            <person name="Mieczkowski P."/>
            <person name="Kruszewska J.S."/>
            <person name="Biernat P."/>
            <person name="Pawlowska J."/>
        </authorList>
    </citation>
    <scope>NUCLEOTIDE SEQUENCE</scope>
    <source>
        <strain evidence="15">WA0000051536</strain>
    </source>
</reference>
<dbReference type="PANTHER" id="PTHR33478:SF1">
    <property type="entry name" value="EXTRACELLULAR METALLOPROTEINASE MEP"/>
    <property type="match status" value="1"/>
</dbReference>
<dbReference type="InterPro" id="IPR001842">
    <property type="entry name" value="Peptidase_M36"/>
</dbReference>
<gene>
    <name evidence="15" type="ORF">INT44_003247</name>
</gene>
<organism evidence="15 16">
    <name type="scientific">Umbelopsis vinacea</name>
    <dbReference type="NCBI Taxonomy" id="44442"/>
    <lineage>
        <taxon>Eukaryota</taxon>
        <taxon>Fungi</taxon>
        <taxon>Fungi incertae sedis</taxon>
        <taxon>Mucoromycota</taxon>
        <taxon>Mucoromycotina</taxon>
        <taxon>Umbelopsidomycetes</taxon>
        <taxon>Umbelopsidales</taxon>
        <taxon>Umbelopsidaceae</taxon>
        <taxon>Umbelopsis</taxon>
    </lineage>
</organism>